<protein>
    <submittedName>
        <fullName evidence="1">Uncharacterized protein</fullName>
    </submittedName>
</protein>
<keyword evidence="2" id="KW-1185">Reference proteome</keyword>
<proteinExistence type="predicted"/>
<dbReference type="OrthoDB" id="43188at2"/>
<comment type="caution">
    <text evidence="1">The sequence shown here is derived from an EMBL/GenBank/DDBJ whole genome shotgun (WGS) entry which is preliminary data.</text>
</comment>
<accession>A0A1E3G2F5</accession>
<organism evidence="1 2">
    <name type="scientific">Fervidobacterium thailandense</name>
    <dbReference type="NCBI Taxonomy" id="1008305"/>
    <lineage>
        <taxon>Bacteria</taxon>
        <taxon>Thermotogati</taxon>
        <taxon>Thermotogota</taxon>
        <taxon>Thermotogae</taxon>
        <taxon>Thermotogales</taxon>
        <taxon>Fervidobacteriaceae</taxon>
        <taxon>Fervidobacterium</taxon>
    </lineage>
</organism>
<gene>
    <name evidence="1" type="ORF">A4H02_08730</name>
</gene>
<reference evidence="2" key="1">
    <citation type="submission" date="2016-04" db="EMBL/GenBank/DDBJ databases">
        <title>The genome sequence project of a novel Fervidobacterium isolate from a hot spring in Thailand.</title>
        <authorList>
            <person name="Gonzalez J.M."/>
            <person name="Cuecas A."/>
            <person name="Kanoksilapatham W."/>
        </authorList>
    </citation>
    <scope>NUCLEOTIDE SEQUENCE [LARGE SCALE GENOMIC DNA]</scope>
    <source>
        <strain evidence="2">FC2004</strain>
    </source>
</reference>
<name>A0A1E3G2F5_9BACT</name>
<dbReference type="Gene3D" id="2.40.160.130">
    <property type="entry name" value="Capsule assembly protein Wzi"/>
    <property type="match status" value="1"/>
</dbReference>
<evidence type="ECO:0000313" key="1">
    <source>
        <dbReference type="EMBL" id="ODN29828.1"/>
    </source>
</evidence>
<evidence type="ECO:0000313" key="2">
    <source>
        <dbReference type="Proteomes" id="UP000094570"/>
    </source>
</evidence>
<dbReference type="Proteomes" id="UP000094570">
    <property type="component" value="Unassembled WGS sequence"/>
</dbReference>
<dbReference type="InterPro" id="IPR038636">
    <property type="entry name" value="Wzi_sf"/>
</dbReference>
<sequence length="500" mass="57651">MRRLVFYGIFLLVLSVDIVFADFVLNVTNHDFSSFVPVGSGTRVVFTPALFVSNYPRNVVSSKGSTGYVLVNPAEGIFYLHDQLPPLAEFGLSYRGRNFGLQLNFEHKYSLGAALVKLEKFTNVPLNLVEYLTVDLPRAFDTTTPHEAFAYWYTEDLFLALGRFKIKWGDARYPIHISDVTFQDNLTFSANIEPFRFTFHIISILPWLTAEELYVQSNYTRGGETRTAYTEPYRTIFAHRFDWFINFLEATVRVGLSELNLVGGKMPDLIDLSPVMFLHNTWGEAYSNVTGGLDFSVRYKDRWKIYGELVFDNLQLPTEKGDTSNPEAYAWNVGVEYSTKQATFDLTLWSEYSFISEWMYVSVGLPYLTFATRQYRLDQYVGKAFLVDYPLGFIYGPDARMFSAGLDLKFPSQDLRASFEYNYLTKGCVKDEEVIRWKWFWDRWTANIPGLKSETEPAGYVTLHIFKLILGWKNLSSTLVFNLGWPENSVLFMLSCRLPF</sequence>
<dbReference type="RefSeq" id="WP_069293800.1">
    <property type="nucleotide sequence ID" value="NZ_CP140110.1"/>
</dbReference>
<dbReference type="EMBL" id="LWAF01000018">
    <property type="protein sequence ID" value="ODN29828.1"/>
    <property type="molecule type" value="Genomic_DNA"/>
</dbReference>
<dbReference type="AlphaFoldDB" id="A0A1E3G2F5"/>